<dbReference type="AlphaFoldDB" id="A0A3R8PBJ5"/>
<evidence type="ECO:0000313" key="1">
    <source>
        <dbReference type="EMBL" id="RRO85709.1"/>
    </source>
</evidence>
<dbReference type="Proteomes" id="UP000276526">
    <property type="component" value="Unassembled WGS sequence"/>
</dbReference>
<dbReference type="EMBL" id="PQNK01000018">
    <property type="protein sequence ID" value="RRO85709.1"/>
    <property type="molecule type" value="Genomic_DNA"/>
</dbReference>
<gene>
    <name evidence="1" type="ORF">CXF48_09660</name>
</gene>
<reference evidence="1 2" key="1">
    <citation type="submission" date="2018-01" db="EMBL/GenBank/DDBJ databases">
        <title>Twenty Corynebacterium bovis Genomes.</title>
        <authorList>
            <person name="Gulvik C.A."/>
        </authorList>
    </citation>
    <scope>NUCLEOTIDE SEQUENCE [LARGE SCALE GENOMIC DNA]</scope>
    <source>
        <strain evidence="1 2">F6900</strain>
    </source>
</reference>
<comment type="caution">
    <text evidence="1">The sequence shown here is derived from an EMBL/GenBank/DDBJ whole genome shotgun (WGS) entry which is preliminary data.</text>
</comment>
<protein>
    <submittedName>
        <fullName evidence="1">Uncharacterized protein</fullName>
    </submittedName>
</protein>
<name>A0A3R8PBJ5_9CORY</name>
<proteinExistence type="predicted"/>
<evidence type="ECO:0000313" key="2">
    <source>
        <dbReference type="Proteomes" id="UP000276526"/>
    </source>
</evidence>
<accession>A0A3R8PBJ5</accession>
<sequence length="149" mass="15506">MTMSIPVFGSTADAVRWVGSMSDEQVDVLAASAVDGVVACAWSVFDLDGAAAKRLVDQACVVISERDQVRLTPAMIDAGEADIAYTKEVLVAVGVGLPRLTVSGDATDAEIARVAQLGMPIRDIVRATGRSWEQVMEAIATGGAGRQVA</sequence>
<organism evidence="1 2">
    <name type="scientific">Corynebacterium bovis</name>
    <dbReference type="NCBI Taxonomy" id="36808"/>
    <lineage>
        <taxon>Bacteria</taxon>
        <taxon>Bacillati</taxon>
        <taxon>Actinomycetota</taxon>
        <taxon>Actinomycetes</taxon>
        <taxon>Mycobacteriales</taxon>
        <taxon>Corynebacteriaceae</taxon>
        <taxon>Corynebacterium</taxon>
    </lineage>
</organism>